<dbReference type="RefSeq" id="WP_078664836.1">
    <property type="nucleotide sequence ID" value="NZ_FUXM01000005.1"/>
</dbReference>
<protein>
    <submittedName>
        <fullName evidence="3">Predicted arabinose efflux permease, MFS family</fullName>
    </submittedName>
</protein>
<reference evidence="4" key="1">
    <citation type="submission" date="2017-02" db="EMBL/GenBank/DDBJ databases">
        <authorList>
            <person name="Varghese N."/>
            <person name="Submissions S."/>
        </authorList>
    </citation>
    <scope>NUCLEOTIDE SEQUENCE [LARGE SCALE GENOMIC DNA]</scope>
    <source>
        <strain evidence="4">DSM 16521</strain>
    </source>
</reference>
<dbReference type="GO" id="GO:0005886">
    <property type="term" value="C:plasma membrane"/>
    <property type="evidence" value="ECO:0007669"/>
    <property type="project" value="UniProtKB-SubCell"/>
</dbReference>
<dbReference type="InterPro" id="IPR052528">
    <property type="entry name" value="Sugar_transport-like"/>
</dbReference>
<proteinExistence type="predicted"/>
<dbReference type="AlphaFoldDB" id="A0A1T4MW89"/>
<organism evidence="3 4">
    <name type="scientific">Carboxydocella sporoproducens DSM 16521</name>
    <dbReference type="NCBI Taxonomy" id="1121270"/>
    <lineage>
        <taxon>Bacteria</taxon>
        <taxon>Bacillati</taxon>
        <taxon>Bacillota</taxon>
        <taxon>Clostridia</taxon>
        <taxon>Eubacteriales</taxon>
        <taxon>Clostridiales Family XVI. Incertae Sedis</taxon>
        <taxon>Carboxydocella</taxon>
    </lineage>
</organism>
<name>A0A1T4MW89_9FIRM</name>
<comment type="subcellular location">
    <subcellularLocation>
        <location evidence="1">Cell membrane</location>
        <topology evidence="1">Multi-pass membrane protein</topology>
    </subcellularLocation>
</comment>
<evidence type="ECO:0000256" key="1">
    <source>
        <dbReference type="ARBA" id="ARBA00004651"/>
    </source>
</evidence>
<feature type="transmembrane region" description="Helical" evidence="2">
    <location>
        <begin position="197"/>
        <end position="219"/>
    </location>
</feature>
<feature type="transmembrane region" description="Helical" evidence="2">
    <location>
        <begin position="39"/>
        <end position="58"/>
    </location>
</feature>
<feature type="transmembrane region" description="Helical" evidence="2">
    <location>
        <begin position="314"/>
        <end position="337"/>
    </location>
</feature>
<gene>
    <name evidence="3" type="ORF">SAMN02745885_00730</name>
</gene>
<dbReference type="PANTHER" id="PTHR23526">
    <property type="entry name" value="INTEGRAL MEMBRANE TRANSPORT PROTEIN-RELATED"/>
    <property type="match status" value="1"/>
</dbReference>
<feature type="transmembrane region" description="Helical" evidence="2">
    <location>
        <begin position="225"/>
        <end position="243"/>
    </location>
</feature>
<evidence type="ECO:0000313" key="3">
    <source>
        <dbReference type="EMBL" id="SJZ71067.1"/>
    </source>
</evidence>
<accession>A0A1T4MW89</accession>
<keyword evidence="4" id="KW-1185">Reference proteome</keyword>
<feature type="transmembrane region" description="Helical" evidence="2">
    <location>
        <begin position="343"/>
        <end position="362"/>
    </location>
</feature>
<dbReference type="SUPFAM" id="SSF103473">
    <property type="entry name" value="MFS general substrate transporter"/>
    <property type="match status" value="1"/>
</dbReference>
<evidence type="ECO:0000256" key="2">
    <source>
        <dbReference type="SAM" id="Phobius"/>
    </source>
</evidence>
<keyword evidence="2" id="KW-0812">Transmembrane</keyword>
<dbReference type="Proteomes" id="UP000189933">
    <property type="component" value="Unassembled WGS sequence"/>
</dbReference>
<feature type="transmembrane region" description="Helical" evidence="2">
    <location>
        <begin position="5"/>
        <end position="27"/>
    </location>
</feature>
<sequence>MQKKILFLTSILNFLLNTAIQGSVIFIPLLGQKLGATDFQVGLIGAAYGGAYLVASLASGQQSDRRGKLIFVRWGLFFSTLMFLAQLLAQHYLVLLLVRAGVGLALGVTTAALVAYAFEAGADMGKFSSYGSLGWIGGAATAAVLKRFELIFLSGAFFCALSWLLSLYLPPGEQQIGKKVEKDSSGWLKVLRREYKVYLAIFLRQLGAAAVWIILPLYFNSLGLSPTWTGILWGINFTVQFLVMRHLNHYDPVKIFAFGQILSIFVFLTYGLVTRLELLILAQILLGIAWSGLYVGALLLVLSSGQERGTASGLFTATLNLCGTLGPFLGGLVAQFWGYRGVMFLAATLSAAGMLVAVPQAVKGEKERERVGDRNEGKLTDLARRL</sequence>
<dbReference type="Pfam" id="PF07690">
    <property type="entry name" value="MFS_1"/>
    <property type="match status" value="1"/>
</dbReference>
<feature type="transmembrane region" description="Helical" evidence="2">
    <location>
        <begin position="151"/>
        <end position="169"/>
    </location>
</feature>
<dbReference type="GO" id="GO:0022857">
    <property type="term" value="F:transmembrane transporter activity"/>
    <property type="evidence" value="ECO:0007669"/>
    <property type="project" value="InterPro"/>
</dbReference>
<feature type="transmembrane region" description="Helical" evidence="2">
    <location>
        <begin position="255"/>
        <end position="273"/>
    </location>
</feature>
<feature type="transmembrane region" description="Helical" evidence="2">
    <location>
        <begin position="95"/>
        <end position="118"/>
    </location>
</feature>
<dbReference type="PANTHER" id="PTHR23526:SF2">
    <property type="entry name" value="MAJOR FACILITATOR SUPERFAMILY (MFS) PROFILE DOMAIN-CONTAINING PROTEIN"/>
    <property type="match status" value="1"/>
</dbReference>
<feature type="transmembrane region" description="Helical" evidence="2">
    <location>
        <begin position="279"/>
        <end position="302"/>
    </location>
</feature>
<feature type="transmembrane region" description="Helical" evidence="2">
    <location>
        <begin position="127"/>
        <end position="145"/>
    </location>
</feature>
<keyword evidence="2" id="KW-0472">Membrane</keyword>
<dbReference type="InterPro" id="IPR036259">
    <property type="entry name" value="MFS_trans_sf"/>
</dbReference>
<feature type="transmembrane region" description="Helical" evidence="2">
    <location>
        <begin position="70"/>
        <end position="89"/>
    </location>
</feature>
<keyword evidence="2" id="KW-1133">Transmembrane helix</keyword>
<dbReference type="EMBL" id="FUXM01000005">
    <property type="protein sequence ID" value="SJZ71067.1"/>
    <property type="molecule type" value="Genomic_DNA"/>
</dbReference>
<dbReference type="OrthoDB" id="1721670at2"/>
<evidence type="ECO:0000313" key="4">
    <source>
        <dbReference type="Proteomes" id="UP000189933"/>
    </source>
</evidence>
<dbReference type="InterPro" id="IPR011701">
    <property type="entry name" value="MFS"/>
</dbReference>
<dbReference type="Gene3D" id="1.20.1250.20">
    <property type="entry name" value="MFS general substrate transporter like domains"/>
    <property type="match status" value="2"/>
</dbReference>